<dbReference type="FunFam" id="1.10.238.10:FF:000009">
    <property type="entry name" value="Visinin-like protein 1"/>
    <property type="match status" value="1"/>
</dbReference>
<dbReference type="CDD" id="cd00051">
    <property type="entry name" value="EFh"/>
    <property type="match status" value="2"/>
</dbReference>
<evidence type="ECO:0000256" key="7">
    <source>
        <dbReference type="ARBA" id="ARBA00039972"/>
    </source>
</evidence>
<gene>
    <name evidence="9" type="primary">Freq</name>
</gene>
<evidence type="ECO:0000256" key="3">
    <source>
        <dbReference type="ARBA" id="ARBA00022723"/>
    </source>
</evidence>
<dbReference type="PROSITE" id="PS00018">
    <property type="entry name" value="EF_HAND_1"/>
    <property type="match status" value="3"/>
</dbReference>
<dbReference type="PANTHER" id="PTHR23055">
    <property type="entry name" value="CALCIUM BINDING PROTEINS"/>
    <property type="match status" value="1"/>
</dbReference>
<dbReference type="Pfam" id="PF13499">
    <property type="entry name" value="EF-hand_7"/>
    <property type="match status" value="1"/>
</dbReference>
<keyword evidence="6" id="KW-0449">Lipoprotein</keyword>
<evidence type="ECO:0000259" key="8">
    <source>
        <dbReference type="PROSITE" id="PS50222"/>
    </source>
</evidence>
<proteinExistence type="evidence at transcript level"/>
<dbReference type="Pfam" id="PF13833">
    <property type="entry name" value="EF-hand_8"/>
    <property type="match status" value="1"/>
</dbReference>
<keyword evidence="5" id="KW-0106">Calcium</keyword>
<accession>A0A6F9DDN3</accession>
<dbReference type="SUPFAM" id="SSF47473">
    <property type="entry name" value="EF-hand"/>
    <property type="match status" value="1"/>
</dbReference>
<dbReference type="GO" id="GO:0005509">
    <property type="term" value="F:calcium ion binding"/>
    <property type="evidence" value="ECO:0007669"/>
    <property type="project" value="InterPro"/>
</dbReference>
<dbReference type="PROSITE" id="PS50222">
    <property type="entry name" value="EF_HAND_2"/>
    <property type="match status" value="3"/>
</dbReference>
<feature type="domain" description="EF-hand" evidence="8">
    <location>
        <begin position="96"/>
        <end position="131"/>
    </location>
</feature>
<comment type="similarity">
    <text evidence="1">Belongs to the recoverin family.</text>
</comment>
<dbReference type="GO" id="GO:0008048">
    <property type="term" value="F:calcium sensitive guanylate cyclase activator activity"/>
    <property type="evidence" value="ECO:0007669"/>
    <property type="project" value="TreeGrafter"/>
</dbReference>
<dbReference type="Gene3D" id="1.10.238.10">
    <property type="entry name" value="EF-hand"/>
    <property type="match status" value="1"/>
</dbReference>
<dbReference type="PRINTS" id="PR00450">
    <property type="entry name" value="RECOVERIN"/>
</dbReference>
<dbReference type="GO" id="GO:0014069">
    <property type="term" value="C:postsynaptic density"/>
    <property type="evidence" value="ECO:0007669"/>
    <property type="project" value="UniProtKB-SubCell"/>
</dbReference>
<feature type="domain" description="EF-hand" evidence="8">
    <location>
        <begin position="144"/>
        <end position="179"/>
    </location>
</feature>
<name>A0A6F9DDN3_9ASCI</name>
<keyword evidence="3" id="KW-0479">Metal-binding</keyword>
<evidence type="ECO:0000256" key="2">
    <source>
        <dbReference type="ARBA" id="ARBA00022707"/>
    </source>
</evidence>
<keyword evidence="2" id="KW-0519">Myristate</keyword>
<evidence type="ECO:0000256" key="5">
    <source>
        <dbReference type="ARBA" id="ARBA00022837"/>
    </source>
</evidence>
<feature type="domain" description="EF-hand" evidence="8">
    <location>
        <begin position="60"/>
        <end position="95"/>
    </location>
</feature>
<evidence type="ECO:0000256" key="1">
    <source>
        <dbReference type="ARBA" id="ARBA00006049"/>
    </source>
</evidence>
<keyword evidence="4" id="KW-0677">Repeat</keyword>
<dbReference type="InterPro" id="IPR028846">
    <property type="entry name" value="Recoverin"/>
</dbReference>
<protein>
    <recommendedName>
        <fullName evidence="7">Neuronal calcium sensor 1</fullName>
    </recommendedName>
</protein>
<evidence type="ECO:0000256" key="4">
    <source>
        <dbReference type="ARBA" id="ARBA00022737"/>
    </source>
</evidence>
<evidence type="ECO:0000313" key="9">
    <source>
        <dbReference type="EMBL" id="CAB3247102.1"/>
    </source>
</evidence>
<dbReference type="SMART" id="SM00054">
    <property type="entry name" value="EFh"/>
    <property type="match status" value="3"/>
</dbReference>
<dbReference type="EMBL" id="LR785268">
    <property type="protein sequence ID" value="CAB3247102.1"/>
    <property type="molecule type" value="mRNA"/>
</dbReference>
<sequence length="190" mass="21852">MGNRKSKLKPEVLDKLKKETKFTESELQQWHKGFLHDCPTGKLTFDEFQGIYRQFFPQGNSANFAKFVFTTFDDNNDGTVEFEEFIMALSVTSRGTLDEKLNWAFQLYDLDNDGYITKAEMLNIVEAIFSMVGDAVNLPEEENTPQKRVEKIFQRMDKNHDGRLTQEEFLIGAKSDPSIVQALSIYDGLV</sequence>
<dbReference type="PANTHER" id="PTHR23055:SF198">
    <property type="entry name" value="NEURONAL CALCIUM SENSOR 1"/>
    <property type="match status" value="1"/>
</dbReference>
<dbReference type="InterPro" id="IPR002048">
    <property type="entry name" value="EF_hand_dom"/>
</dbReference>
<dbReference type="AlphaFoldDB" id="A0A6F9DDN3"/>
<organism evidence="9">
    <name type="scientific">Phallusia mammillata</name>
    <dbReference type="NCBI Taxonomy" id="59560"/>
    <lineage>
        <taxon>Eukaryota</taxon>
        <taxon>Metazoa</taxon>
        <taxon>Chordata</taxon>
        <taxon>Tunicata</taxon>
        <taxon>Ascidiacea</taxon>
        <taxon>Phlebobranchia</taxon>
        <taxon>Ascidiidae</taxon>
        <taxon>Phallusia</taxon>
    </lineage>
</organism>
<dbReference type="InterPro" id="IPR011992">
    <property type="entry name" value="EF-hand-dom_pair"/>
</dbReference>
<evidence type="ECO:0000256" key="6">
    <source>
        <dbReference type="ARBA" id="ARBA00023288"/>
    </source>
</evidence>
<dbReference type="InterPro" id="IPR018247">
    <property type="entry name" value="EF_Hand_1_Ca_BS"/>
</dbReference>
<reference evidence="9" key="1">
    <citation type="submission" date="2020-04" db="EMBL/GenBank/DDBJ databases">
        <authorList>
            <person name="Neveu A P."/>
        </authorList>
    </citation>
    <scope>NUCLEOTIDE SEQUENCE</scope>
    <source>
        <tissue evidence="9">Whole embryo</tissue>
    </source>
</reference>